<protein>
    <submittedName>
        <fullName evidence="4">Glucocorticoid receptor-like (DNA-binding domain)</fullName>
    </submittedName>
</protein>
<dbReference type="GO" id="GO:0003677">
    <property type="term" value="F:DNA binding"/>
    <property type="evidence" value="ECO:0007669"/>
    <property type="project" value="UniProtKB-KW"/>
</dbReference>
<dbReference type="AlphaFoldDB" id="A0A316U4H5"/>
<dbReference type="PANTHER" id="PTHR19836">
    <property type="entry name" value="30S RIBOSOMAL PROTEIN S14"/>
    <property type="match status" value="1"/>
</dbReference>
<dbReference type="EMBL" id="KZ819332">
    <property type="protein sequence ID" value="PWN19253.1"/>
    <property type="molecule type" value="Genomic_DNA"/>
</dbReference>
<dbReference type="PROSITE" id="PS00527">
    <property type="entry name" value="RIBOSOMAL_S14"/>
    <property type="match status" value="1"/>
</dbReference>
<dbReference type="GO" id="GO:0005763">
    <property type="term" value="C:mitochondrial small ribosomal subunit"/>
    <property type="evidence" value="ECO:0007669"/>
    <property type="project" value="TreeGrafter"/>
</dbReference>
<dbReference type="GO" id="GO:0003735">
    <property type="term" value="F:structural constituent of ribosome"/>
    <property type="evidence" value="ECO:0007669"/>
    <property type="project" value="InterPro"/>
</dbReference>
<organism evidence="4 5">
    <name type="scientific">Pseudomicrostroma glucosiphilum</name>
    <dbReference type="NCBI Taxonomy" id="1684307"/>
    <lineage>
        <taxon>Eukaryota</taxon>
        <taxon>Fungi</taxon>
        <taxon>Dikarya</taxon>
        <taxon>Basidiomycota</taxon>
        <taxon>Ustilaginomycotina</taxon>
        <taxon>Exobasidiomycetes</taxon>
        <taxon>Microstromatales</taxon>
        <taxon>Microstromatales incertae sedis</taxon>
        <taxon>Pseudomicrostroma</taxon>
    </lineage>
</organism>
<gene>
    <name evidence="4" type="ORF">BCV69DRAFT_272597</name>
</gene>
<dbReference type="Pfam" id="PF00253">
    <property type="entry name" value="Ribosomal_S14"/>
    <property type="match status" value="1"/>
</dbReference>
<dbReference type="InterPro" id="IPR001209">
    <property type="entry name" value="Ribosomal_uS14"/>
</dbReference>
<name>A0A316U4H5_9BASI</name>
<sequence>MPVRPNVRILRDMAKRQSVTSNELLRRAYKYIARNTTLPMKTRHQAQLQLNQFPNKSRAETVKERCHETGRGRGIITEFGLCRYQFRLKALKGELPGVSKASW</sequence>
<dbReference type="FunFam" id="1.10.287.1480:FF:000001">
    <property type="entry name" value="30S ribosomal protein S14"/>
    <property type="match status" value="1"/>
</dbReference>
<keyword evidence="2" id="KW-0689">Ribosomal protein</keyword>
<accession>A0A316U4H5</accession>
<dbReference type="Gene3D" id="1.10.287.1480">
    <property type="match status" value="1"/>
</dbReference>
<dbReference type="PANTHER" id="PTHR19836:SF19">
    <property type="entry name" value="SMALL RIBOSOMAL SUBUNIT PROTEIN US14M"/>
    <property type="match status" value="1"/>
</dbReference>
<keyword evidence="4" id="KW-0238">DNA-binding</keyword>
<dbReference type="GO" id="GO:0006412">
    <property type="term" value="P:translation"/>
    <property type="evidence" value="ECO:0007669"/>
    <property type="project" value="InterPro"/>
</dbReference>
<reference evidence="4 5" key="1">
    <citation type="journal article" date="2018" name="Mol. Biol. Evol.">
        <title>Broad Genomic Sampling Reveals a Smut Pathogenic Ancestry of the Fungal Clade Ustilaginomycotina.</title>
        <authorList>
            <person name="Kijpornyongpan T."/>
            <person name="Mondo S.J."/>
            <person name="Barry K."/>
            <person name="Sandor L."/>
            <person name="Lee J."/>
            <person name="Lipzen A."/>
            <person name="Pangilinan J."/>
            <person name="LaButti K."/>
            <person name="Hainaut M."/>
            <person name="Henrissat B."/>
            <person name="Grigoriev I.V."/>
            <person name="Spatafora J.W."/>
            <person name="Aime M.C."/>
        </authorList>
    </citation>
    <scope>NUCLEOTIDE SEQUENCE [LARGE SCALE GENOMIC DNA]</scope>
    <source>
        <strain evidence="4 5">MCA 4718</strain>
    </source>
</reference>
<dbReference type="SUPFAM" id="SSF57716">
    <property type="entry name" value="Glucocorticoid receptor-like (DNA-binding domain)"/>
    <property type="match status" value="1"/>
</dbReference>
<keyword evidence="4" id="KW-0675">Receptor</keyword>
<evidence type="ECO:0000313" key="4">
    <source>
        <dbReference type="EMBL" id="PWN19253.1"/>
    </source>
</evidence>
<evidence type="ECO:0000256" key="3">
    <source>
        <dbReference type="ARBA" id="ARBA00023274"/>
    </source>
</evidence>
<dbReference type="InterPro" id="IPR018271">
    <property type="entry name" value="Ribosomal_uS14_CS"/>
</dbReference>
<comment type="similarity">
    <text evidence="1">Belongs to the universal ribosomal protein uS14 family.</text>
</comment>
<proteinExistence type="inferred from homology"/>
<keyword evidence="3" id="KW-0687">Ribonucleoprotein</keyword>
<dbReference type="Proteomes" id="UP000245942">
    <property type="component" value="Unassembled WGS sequence"/>
</dbReference>
<evidence type="ECO:0000313" key="5">
    <source>
        <dbReference type="Proteomes" id="UP000245942"/>
    </source>
</evidence>
<dbReference type="OrthoDB" id="413436at2759"/>
<evidence type="ECO:0000256" key="1">
    <source>
        <dbReference type="ARBA" id="ARBA00009083"/>
    </source>
</evidence>
<dbReference type="NCBIfam" id="NF006477">
    <property type="entry name" value="PRK08881.1"/>
    <property type="match status" value="1"/>
</dbReference>
<evidence type="ECO:0000256" key="2">
    <source>
        <dbReference type="ARBA" id="ARBA00022980"/>
    </source>
</evidence>
<dbReference type="GeneID" id="37012714"/>
<dbReference type="STRING" id="1684307.A0A316U4H5"/>
<dbReference type="RefSeq" id="XP_025346413.1">
    <property type="nucleotide sequence ID" value="XM_025490980.1"/>
</dbReference>
<keyword evidence="5" id="KW-1185">Reference proteome</keyword>